<feature type="domain" description="Resolvase/invertase-type recombinase catalytic" evidence="1">
    <location>
        <begin position="34"/>
        <end position="185"/>
    </location>
</feature>
<dbReference type="InterPro" id="IPR011109">
    <property type="entry name" value="DNA_bind_recombinase_dom"/>
</dbReference>
<dbReference type="InterPro" id="IPR006119">
    <property type="entry name" value="Resolv_N"/>
</dbReference>
<proteinExistence type="predicted"/>
<dbReference type="HOGENOM" id="CLU_010686_0_5_11"/>
<dbReference type="PATRIC" id="fig|883066.3.peg.636"/>
<keyword evidence="4" id="KW-1185">Reference proteome</keyword>
<dbReference type="SMART" id="SM00857">
    <property type="entry name" value="Resolvase"/>
    <property type="match status" value="1"/>
</dbReference>
<dbReference type="Proteomes" id="UP000009888">
    <property type="component" value="Unassembled WGS sequence"/>
</dbReference>
<dbReference type="STRING" id="202789.GCA_001457435_01511"/>
<evidence type="ECO:0000259" key="2">
    <source>
        <dbReference type="PROSITE" id="PS51737"/>
    </source>
</evidence>
<dbReference type="InterPro" id="IPR036162">
    <property type="entry name" value="Resolvase-like_N_sf"/>
</dbReference>
<evidence type="ECO:0000313" key="3">
    <source>
        <dbReference type="EMBL" id="EKU95834.1"/>
    </source>
</evidence>
<dbReference type="GO" id="GO:0000150">
    <property type="term" value="F:DNA strand exchange activity"/>
    <property type="evidence" value="ECO:0007669"/>
    <property type="project" value="InterPro"/>
</dbReference>
<dbReference type="AlphaFoldDB" id="K9EF39"/>
<name>K9EF39_9ACTO</name>
<dbReference type="EMBL" id="AGWL01000002">
    <property type="protein sequence ID" value="EKU95834.1"/>
    <property type="molecule type" value="Genomic_DNA"/>
</dbReference>
<dbReference type="Gene3D" id="3.40.50.1390">
    <property type="entry name" value="Resolvase, N-terminal catalytic domain"/>
    <property type="match status" value="1"/>
</dbReference>
<dbReference type="Pfam" id="PF00239">
    <property type="entry name" value="Resolvase"/>
    <property type="match status" value="1"/>
</dbReference>
<dbReference type="eggNOG" id="COG1961">
    <property type="taxonomic scope" value="Bacteria"/>
</dbReference>
<accession>K9EF39</accession>
<feature type="domain" description="Recombinase" evidence="2">
    <location>
        <begin position="188"/>
        <end position="316"/>
    </location>
</feature>
<dbReference type="GO" id="GO:0003677">
    <property type="term" value="F:DNA binding"/>
    <property type="evidence" value="ECO:0007669"/>
    <property type="project" value="InterPro"/>
</dbReference>
<dbReference type="PROSITE" id="PS51737">
    <property type="entry name" value="RECOMBINASE_DNA_BIND"/>
    <property type="match status" value="1"/>
</dbReference>
<dbReference type="Gene3D" id="3.90.1750.20">
    <property type="entry name" value="Putative Large Serine Recombinase, Chain B, Domain 2"/>
    <property type="match status" value="1"/>
</dbReference>
<dbReference type="PROSITE" id="PS51736">
    <property type="entry name" value="RECOMBINASES_3"/>
    <property type="match status" value="1"/>
</dbReference>
<dbReference type="SUPFAM" id="SSF53041">
    <property type="entry name" value="Resolvase-like"/>
    <property type="match status" value="1"/>
</dbReference>
<dbReference type="CDD" id="cd00338">
    <property type="entry name" value="Ser_Recombinase"/>
    <property type="match status" value="1"/>
</dbReference>
<reference evidence="3 4" key="1">
    <citation type="submission" date="2012-09" db="EMBL/GenBank/DDBJ databases">
        <title>The Genome Sequence of Actinobaculum massiliae ACS-171-V-COL2.</title>
        <authorList>
            <consortium name="The Broad Institute Genome Sequencing Platform"/>
            <person name="Earl A."/>
            <person name="Ward D."/>
            <person name="Feldgarden M."/>
            <person name="Gevers D."/>
            <person name="Saerens B."/>
            <person name="Vaneechoutte M."/>
            <person name="Walker B."/>
            <person name="Young S.K."/>
            <person name="Zeng Q."/>
            <person name="Gargeya S."/>
            <person name="Fitzgerald M."/>
            <person name="Haas B."/>
            <person name="Abouelleil A."/>
            <person name="Alvarado L."/>
            <person name="Arachchi H.M."/>
            <person name="Berlin A."/>
            <person name="Chapman S.B."/>
            <person name="Goldberg J."/>
            <person name="Griggs A."/>
            <person name="Gujja S."/>
            <person name="Hansen M."/>
            <person name="Howarth C."/>
            <person name="Imamovic A."/>
            <person name="Larimer J."/>
            <person name="McCowen C."/>
            <person name="Montmayeur A."/>
            <person name="Murphy C."/>
            <person name="Neiman D."/>
            <person name="Pearson M."/>
            <person name="Priest M."/>
            <person name="Roberts A."/>
            <person name="Saif S."/>
            <person name="Shea T."/>
            <person name="Sisk P."/>
            <person name="Sykes S."/>
            <person name="Wortman J."/>
            <person name="Nusbaum C."/>
            <person name="Birren B."/>
        </authorList>
    </citation>
    <scope>NUCLEOTIDE SEQUENCE [LARGE SCALE GENOMIC DNA]</scope>
    <source>
        <strain evidence="4">ACS-171-V-Col2</strain>
    </source>
</reference>
<gene>
    <name evidence="3" type="ORF">HMPREF9233_00621</name>
</gene>
<evidence type="ECO:0008006" key="5">
    <source>
        <dbReference type="Google" id="ProtNLM"/>
    </source>
</evidence>
<dbReference type="InterPro" id="IPR038109">
    <property type="entry name" value="DNA_bind_recomb_sf"/>
</dbReference>
<dbReference type="PANTHER" id="PTHR30461:SF23">
    <property type="entry name" value="DNA RECOMBINASE-RELATED"/>
    <property type="match status" value="1"/>
</dbReference>
<evidence type="ECO:0000313" key="4">
    <source>
        <dbReference type="Proteomes" id="UP000009888"/>
    </source>
</evidence>
<organism evidence="3 4">
    <name type="scientific">Actinobaculum massiliense ACS-171-V-Col2</name>
    <dbReference type="NCBI Taxonomy" id="883066"/>
    <lineage>
        <taxon>Bacteria</taxon>
        <taxon>Bacillati</taxon>
        <taxon>Actinomycetota</taxon>
        <taxon>Actinomycetes</taxon>
        <taxon>Actinomycetales</taxon>
        <taxon>Actinomycetaceae</taxon>
        <taxon>Actinobaculum</taxon>
    </lineage>
</organism>
<protein>
    <recommendedName>
        <fullName evidence="5">Resolvase/invertase-type recombinase catalytic domain-containing protein</fullName>
    </recommendedName>
</protein>
<sequence>MYGYNLKPCLTRRNTLKRMEQITPPPISAAPLVKVAAYARISMETERTPLSLSTQVSYYQQLIHDTPGWTFAGVFADSGISGTTTNRPQFQELLALARKGAIDLILTKSISRFARNTVDLLETVRELKDLGVEVRFEKENISSTSADGELMLTLLASFAQAESEQISQNVKWRIWKGFEEGKANGFHLYGYTDSADGTDVQIIEEEAAVVRWIFAQYMKKTSCEKMAAQLIAEGRVPHLADNKMPGEWVRHILKNPHYTGDLLLGRWSTPEGRPGRAVRNTGQLPQYLVENAIPAIIDRDTFTAVQTEIARRRELGARANWSIETVALTSKIKCVSCDCSFVRNVRNPKTQNSISTEHWICTERKKGRKTGCGTCEISDTALKGFIARVLGIDTFDQEVFNERIDHIEVQGKDHYTFHYTDGTSSSHTWRPNLKKSSWTPARKAAWGELLRARWAEAKRLGLNNPRQAPTPPEALAKYRAVAKAEAERLRAERGER</sequence>
<evidence type="ECO:0000259" key="1">
    <source>
        <dbReference type="PROSITE" id="PS51736"/>
    </source>
</evidence>
<comment type="caution">
    <text evidence="3">The sequence shown here is derived from an EMBL/GenBank/DDBJ whole genome shotgun (WGS) entry which is preliminary data.</text>
</comment>
<dbReference type="PANTHER" id="PTHR30461">
    <property type="entry name" value="DNA-INVERTASE FROM LAMBDOID PROPHAGE"/>
    <property type="match status" value="1"/>
</dbReference>
<dbReference type="Pfam" id="PF07508">
    <property type="entry name" value="Recombinase"/>
    <property type="match status" value="1"/>
</dbReference>
<dbReference type="InterPro" id="IPR050639">
    <property type="entry name" value="SSR_resolvase"/>
</dbReference>